<accession>A0ABW2W9R7</accession>
<feature type="domain" description="ABC transporter" evidence="8">
    <location>
        <begin position="363"/>
        <end position="617"/>
    </location>
</feature>
<dbReference type="SUPFAM" id="SSF90123">
    <property type="entry name" value="ABC transporter transmembrane region"/>
    <property type="match status" value="1"/>
</dbReference>
<dbReference type="GO" id="GO:0005524">
    <property type="term" value="F:ATP binding"/>
    <property type="evidence" value="ECO:0007669"/>
    <property type="project" value="UniProtKB-KW"/>
</dbReference>
<evidence type="ECO:0000259" key="8">
    <source>
        <dbReference type="PROSITE" id="PS50893"/>
    </source>
</evidence>
<dbReference type="SUPFAM" id="SSF52540">
    <property type="entry name" value="P-loop containing nucleoside triphosphate hydrolases"/>
    <property type="match status" value="1"/>
</dbReference>
<dbReference type="PANTHER" id="PTHR43394:SF1">
    <property type="entry name" value="ATP-BINDING CASSETTE SUB-FAMILY B MEMBER 10, MITOCHONDRIAL"/>
    <property type="match status" value="1"/>
</dbReference>
<evidence type="ECO:0000256" key="1">
    <source>
        <dbReference type="ARBA" id="ARBA00004651"/>
    </source>
</evidence>
<dbReference type="PANTHER" id="PTHR43394">
    <property type="entry name" value="ATP-DEPENDENT PERMEASE MDL1, MITOCHONDRIAL"/>
    <property type="match status" value="1"/>
</dbReference>
<reference evidence="11" key="1">
    <citation type="journal article" date="2019" name="Int. J. Syst. Evol. Microbiol.">
        <title>The Global Catalogue of Microorganisms (GCM) 10K type strain sequencing project: providing services to taxonomists for standard genome sequencing and annotation.</title>
        <authorList>
            <consortium name="The Broad Institute Genomics Platform"/>
            <consortium name="The Broad Institute Genome Sequencing Center for Infectious Disease"/>
            <person name="Wu L."/>
            <person name="Ma J."/>
        </authorList>
    </citation>
    <scope>NUCLEOTIDE SEQUENCE [LARGE SCALE GENOMIC DNA]</scope>
    <source>
        <strain evidence="11">CGMCC 4.7400</strain>
    </source>
</reference>
<dbReference type="Pfam" id="PF00005">
    <property type="entry name" value="ABC_tran"/>
    <property type="match status" value="1"/>
</dbReference>
<dbReference type="InterPro" id="IPR017871">
    <property type="entry name" value="ABC_transporter-like_CS"/>
</dbReference>
<dbReference type="PROSITE" id="PS50929">
    <property type="entry name" value="ABC_TM1F"/>
    <property type="match status" value="1"/>
</dbReference>
<feature type="transmembrane region" description="Helical" evidence="7">
    <location>
        <begin position="53"/>
        <end position="75"/>
    </location>
</feature>
<dbReference type="InterPro" id="IPR003439">
    <property type="entry name" value="ABC_transporter-like_ATP-bd"/>
</dbReference>
<proteinExistence type="predicted"/>
<dbReference type="Gene3D" id="3.40.50.300">
    <property type="entry name" value="P-loop containing nucleotide triphosphate hydrolases"/>
    <property type="match status" value="1"/>
</dbReference>
<organism evidence="10 11">
    <name type="scientific">Streptomyces flavalbus</name>
    <dbReference type="NCBI Taxonomy" id="2665155"/>
    <lineage>
        <taxon>Bacteria</taxon>
        <taxon>Bacillati</taxon>
        <taxon>Actinomycetota</taxon>
        <taxon>Actinomycetes</taxon>
        <taxon>Kitasatosporales</taxon>
        <taxon>Streptomycetaceae</taxon>
        <taxon>Streptomyces</taxon>
    </lineage>
</organism>
<comment type="subcellular location">
    <subcellularLocation>
        <location evidence="1">Cell membrane</location>
        <topology evidence="1">Multi-pass membrane protein</topology>
    </subcellularLocation>
</comment>
<dbReference type="InterPro" id="IPR036640">
    <property type="entry name" value="ABC1_TM_sf"/>
</dbReference>
<evidence type="ECO:0000256" key="4">
    <source>
        <dbReference type="ARBA" id="ARBA00022840"/>
    </source>
</evidence>
<evidence type="ECO:0000256" key="6">
    <source>
        <dbReference type="ARBA" id="ARBA00023136"/>
    </source>
</evidence>
<evidence type="ECO:0000313" key="10">
    <source>
        <dbReference type="EMBL" id="MFD0314294.1"/>
    </source>
</evidence>
<dbReference type="EMBL" id="JBHTEB010000001">
    <property type="protein sequence ID" value="MFD0314294.1"/>
    <property type="molecule type" value="Genomic_DNA"/>
</dbReference>
<name>A0ABW2W9R7_9ACTN</name>
<dbReference type="InterPro" id="IPR039421">
    <property type="entry name" value="Type_1_exporter"/>
</dbReference>
<evidence type="ECO:0000256" key="3">
    <source>
        <dbReference type="ARBA" id="ARBA00022741"/>
    </source>
</evidence>
<feature type="domain" description="ABC transmembrane type-1" evidence="9">
    <location>
        <begin position="52"/>
        <end position="329"/>
    </location>
</feature>
<protein>
    <submittedName>
        <fullName evidence="10">ABC transporter ATP-binding protein</fullName>
    </submittedName>
</protein>
<evidence type="ECO:0000256" key="5">
    <source>
        <dbReference type="ARBA" id="ARBA00022989"/>
    </source>
</evidence>
<feature type="transmembrane region" description="Helical" evidence="7">
    <location>
        <begin position="13"/>
        <end position="33"/>
    </location>
</feature>
<dbReference type="RefSeq" id="WP_381618149.1">
    <property type="nucleotide sequence ID" value="NZ_JBHTEB010000001.1"/>
</dbReference>
<keyword evidence="4 10" id="KW-0067">ATP-binding</keyword>
<dbReference type="InterPro" id="IPR027417">
    <property type="entry name" value="P-loop_NTPase"/>
</dbReference>
<sequence>MGWNQHTDAFLELGFRAMVARLPGLLTASLRLARQADRRATRTVIAAETGRGAAQAVSLLAVNSVLGGLLAGGPIEDRLRGAAPALTTVAAVALLSALLRAASTYAAGRLEPKVERVATEQYLERAASVELSAIEDHAFHKLLDTAQYGAASARRMISYATRVVNAMISLVAAASVLTVLHPALLPLLVTMTLPSAWSALTIARRRYESYHAWVQHERAARLIGSLLIEPEAAPEIRVHGVGPFLLRHYRSMSETAEAEQARLAGLAARTGLIAALWTGLATVATYATLGALLLTGAMALAVAGTAVIAIRTGSANLDTLVVEVNALHEEALFVGDLQRLHTEAANRLIPVGGTALPANPREIRFESVTFTYPGEQPQDGPAAAAGKPRRPALDDVTLTIPLGKIVALVGENGSGKTTLVKLLAGLYTPDRGRIMWDGVDAASVDRRLLAERMAMVAQDFKRWPFTARVNVAVGRSSAPLTEDRLASAVREAGAGAVVADLPRGLNTLLARHFSGGHALSGGQWQRLGIARAAYRQGSVLIVDEPTAALDARAELEVFERIRSLAGTGQTVVLITHRLASVRHADLVHVLDHGRLVESGTPDELLASGGVYAELYSLQARQFTPVAPDRLPTPEAG</sequence>
<dbReference type="PROSITE" id="PS00211">
    <property type="entry name" value="ABC_TRANSPORTER_1"/>
    <property type="match status" value="1"/>
</dbReference>
<keyword evidence="11" id="KW-1185">Reference proteome</keyword>
<evidence type="ECO:0000259" key="9">
    <source>
        <dbReference type="PROSITE" id="PS50929"/>
    </source>
</evidence>
<dbReference type="PROSITE" id="PS50893">
    <property type="entry name" value="ABC_TRANSPORTER_2"/>
    <property type="match status" value="1"/>
</dbReference>
<keyword evidence="3" id="KW-0547">Nucleotide-binding</keyword>
<evidence type="ECO:0000256" key="7">
    <source>
        <dbReference type="SAM" id="Phobius"/>
    </source>
</evidence>
<gene>
    <name evidence="10" type="ORF">ACFQZ6_08610</name>
</gene>
<feature type="transmembrane region" description="Helical" evidence="7">
    <location>
        <begin position="159"/>
        <end position="177"/>
    </location>
</feature>
<feature type="transmembrane region" description="Helical" evidence="7">
    <location>
        <begin position="261"/>
        <end position="280"/>
    </location>
</feature>
<dbReference type="Gene3D" id="1.20.1560.10">
    <property type="entry name" value="ABC transporter type 1, transmembrane domain"/>
    <property type="match status" value="1"/>
</dbReference>
<dbReference type="InterPro" id="IPR011527">
    <property type="entry name" value="ABC1_TM_dom"/>
</dbReference>
<dbReference type="Proteomes" id="UP001597023">
    <property type="component" value="Unassembled WGS sequence"/>
</dbReference>
<feature type="transmembrane region" description="Helical" evidence="7">
    <location>
        <begin position="286"/>
        <end position="310"/>
    </location>
</feature>
<comment type="caution">
    <text evidence="10">The sequence shown here is derived from an EMBL/GenBank/DDBJ whole genome shotgun (WGS) entry which is preliminary data.</text>
</comment>
<evidence type="ECO:0000256" key="2">
    <source>
        <dbReference type="ARBA" id="ARBA00022692"/>
    </source>
</evidence>
<keyword evidence="2 7" id="KW-0812">Transmembrane</keyword>
<keyword evidence="5 7" id="KW-1133">Transmembrane helix</keyword>
<dbReference type="InterPro" id="IPR003593">
    <property type="entry name" value="AAA+_ATPase"/>
</dbReference>
<dbReference type="SMART" id="SM00382">
    <property type="entry name" value="AAA"/>
    <property type="match status" value="1"/>
</dbReference>
<evidence type="ECO:0000313" key="11">
    <source>
        <dbReference type="Proteomes" id="UP001597023"/>
    </source>
</evidence>
<feature type="transmembrane region" description="Helical" evidence="7">
    <location>
        <begin position="81"/>
        <end position="99"/>
    </location>
</feature>
<keyword evidence="6 7" id="KW-0472">Membrane</keyword>